<evidence type="ECO:0000256" key="4">
    <source>
        <dbReference type="ARBA" id="ARBA00023136"/>
    </source>
</evidence>
<accession>A0A1M5QGZ2</accession>
<dbReference type="AlphaFoldDB" id="A0A1M5QGZ2"/>
<keyword evidence="9" id="KW-1185">Reference proteome</keyword>
<gene>
    <name evidence="8" type="ORF">SAMN02745221_01764</name>
</gene>
<dbReference type="Pfam" id="PF14237">
    <property type="entry name" value="GYF_2"/>
    <property type="match status" value="1"/>
</dbReference>
<evidence type="ECO:0000259" key="6">
    <source>
        <dbReference type="Pfam" id="PF06271"/>
    </source>
</evidence>
<feature type="transmembrane region" description="Helical" evidence="5">
    <location>
        <begin position="138"/>
        <end position="155"/>
    </location>
</feature>
<feature type="domain" description="RDD" evidence="6">
    <location>
        <begin position="100"/>
        <end position="222"/>
    </location>
</feature>
<keyword evidence="2 5" id="KW-0812">Transmembrane</keyword>
<dbReference type="STRING" id="1123382.SAMN02745221_01764"/>
<evidence type="ECO:0000259" key="7">
    <source>
        <dbReference type="Pfam" id="PF14237"/>
    </source>
</evidence>
<dbReference type="OrthoDB" id="9787732at2"/>
<evidence type="ECO:0000256" key="3">
    <source>
        <dbReference type="ARBA" id="ARBA00022989"/>
    </source>
</evidence>
<feature type="transmembrane region" description="Helical" evidence="5">
    <location>
        <begin position="190"/>
        <end position="210"/>
    </location>
</feature>
<comment type="subcellular location">
    <subcellularLocation>
        <location evidence="1">Membrane</location>
        <topology evidence="1">Multi-pass membrane protein</topology>
    </subcellularLocation>
</comment>
<protein>
    <submittedName>
        <fullName evidence="8">Uncharacterized membrane protein YckC, RDD family</fullName>
    </submittedName>
</protein>
<organism evidence="8 9">
    <name type="scientific">Thermosyntropha lipolytica DSM 11003</name>
    <dbReference type="NCBI Taxonomy" id="1123382"/>
    <lineage>
        <taxon>Bacteria</taxon>
        <taxon>Bacillati</taxon>
        <taxon>Bacillota</taxon>
        <taxon>Clostridia</taxon>
        <taxon>Eubacteriales</taxon>
        <taxon>Syntrophomonadaceae</taxon>
        <taxon>Thermosyntropha</taxon>
    </lineage>
</organism>
<name>A0A1M5QGZ2_9FIRM</name>
<feature type="transmembrane region" description="Helical" evidence="5">
    <location>
        <begin position="105"/>
        <end position="126"/>
    </location>
</feature>
<dbReference type="GO" id="GO:0016020">
    <property type="term" value="C:membrane"/>
    <property type="evidence" value="ECO:0007669"/>
    <property type="project" value="UniProtKB-SubCell"/>
</dbReference>
<proteinExistence type="predicted"/>
<keyword evidence="3 5" id="KW-1133">Transmembrane helix</keyword>
<keyword evidence="4 5" id="KW-0472">Membrane</keyword>
<reference evidence="9" key="1">
    <citation type="submission" date="2016-11" db="EMBL/GenBank/DDBJ databases">
        <authorList>
            <person name="Varghese N."/>
            <person name="Submissions S."/>
        </authorList>
    </citation>
    <scope>NUCLEOTIDE SEQUENCE [LARGE SCALE GENOMIC DNA]</scope>
    <source>
        <strain evidence="9">DSM 11003</strain>
    </source>
</reference>
<evidence type="ECO:0000313" key="8">
    <source>
        <dbReference type="EMBL" id="SHH13474.1"/>
    </source>
</evidence>
<dbReference type="EMBL" id="FQWY01000034">
    <property type="protein sequence ID" value="SHH13474.1"/>
    <property type="molecule type" value="Genomic_DNA"/>
</dbReference>
<dbReference type="Proteomes" id="UP000242329">
    <property type="component" value="Unassembled WGS sequence"/>
</dbReference>
<evidence type="ECO:0000256" key="2">
    <source>
        <dbReference type="ARBA" id="ARBA00022692"/>
    </source>
</evidence>
<dbReference type="Pfam" id="PF06271">
    <property type="entry name" value="RDD"/>
    <property type="match status" value="1"/>
</dbReference>
<feature type="domain" description="GYF" evidence="7">
    <location>
        <begin position="4"/>
        <end position="53"/>
    </location>
</feature>
<dbReference type="PANTHER" id="PTHR38480:SF1">
    <property type="entry name" value="SLR0254 PROTEIN"/>
    <property type="match status" value="1"/>
</dbReference>
<evidence type="ECO:0000256" key="5">
    <source>
        <dbReference type="SAM" id="Phobius"/>
    </source>
</evidence>
<dbReference type="InterPro" id="IPR010432">
    <property type="entry name" value="RDD"/>
</dbReference>
<dbReference type="RefSeq" id="WP_084728433.1">
    <property type="nucleotide sequence ID" value="NZ_FQWY01000034.1"/>
</dbReference>
<sequence length="232" mass="25379">MGKWFLRRDNTEYGPYDWEQLISYAREGRILKTDLIREESSGNWDYAQNIPGLFSPAPPLPPAQGTMPSAAPYAYPPPAGANMVPPAPYASPSAEMAFVGVGLRFIALVIDSFVFFVLGYVIAFITGNTTADGYAMEGAPAFLMFIIGIAYFVLMEGKTGGTLGKLALGLRVRKVDGSPCSITDALVRNILRIIDFLPFFYLLGIILIWTSPRKQRLGDRVARTVVVKASSL</sequence>
<evidence type="ECO:0000256" key="1">
    <source>
        <dbReference type="ARBA" id="ARBA00004141"/>
    </source>
</evidence>
<dbReference type="PANTHER" id="PTHR38480">
    <property type="entry name" value="SLR0254 PROTEIN"/>
    <property type="match status" value="1"/>
</dbReference>
<dbReference type="InterPro" id="IPR025640">
    <property type="entry name" value="GYF_2"/>
</dbReference>
<evidence type="ECO:0000313" key="9">
    <source>
        <dbReference type="Proteomes" id="UP000242329"/>
    </source>
</evidence>